<organism evidence="2 3">
    <name type="scientific">Hymenoscyphus albidus</name>
    <dbReference type="NCBI Taxonomy" id="595503"/>
    <lineage>
        <taxon>Eukaryota</taxon>
        <taxon>Fungi</taxon>
        <taxon>Dikarya</taxon>
        <taxon>Ascomycota</taxon>
        <taxon>Pezizomycotina</taxon>
        <taxon>Leotiomycetes</taxon>
        <taxon>Helotiales</taxon>
        <taxon>Helotiaceae</taxon>
        <taxon>Hymenoscyphus</taxon>
    </lineage>
</organism>
<proteinExistence type="predicted"/>
<protein>
    <submittedName>
        <fullName evidence="2">Uncharacterized protein</fullName>
    </submittedName>
</protein>
<evidence type="ECO:0000313" key="2">
    <source>
        <dbReference type="EMBL" id="CAG8974384.1"/>
    </source>
</evidence>
<sequence>MLLLNLVLNLVLHVFFAALMANATNPAGKVLQKRFKNRVRDSAPELSVSYQRLADKTFRELTKNGKNPNCFNVQGYKPISSTSLSGLIDHLMVTQTCGVAAQSCTNVACNVTSPAGDSIEFCSGIHRNLDGRMTE</sequence>
<dbReference type="Proteomes" id="UP000701801">
    <property type="component" value="Unassembled WGS sequence"/>
</dbReference>
<name>A0A9N9Q420_9HELO</name>
<dbReference type="OrthoDB" id="10392426at2759"/>
<feature type="chain" id="PRO_5040416852" evidence="1">
    <location>
        <begin position="24"/>
        <end position="135"/>
    </location>
</feature>
<keyword evidence="3" id="KW-1185">Reference proteome</keyword>
<comment type="caution">
    <text evidence="2">The sequence shown here is derived from an EMBL/GenBank/DDBJ whole genome shotgun (WGS) entry which is preliminary data.</text>
</comment>
<reference evidence="2" key="1">
    <citation type="submission" date="2021-07" db="EMBL/GenBank/DDBJ databases">
        <authorList>
            <person name="Durling M."/>
        </authorList>
    </citation>
    <scope>NUCLEOTIDE SEQUENCE</scope>
</reference>
<gene>
    <name evidence="2" type="ORF">HYALB_00010635</name>
</gene>
<dbReference type="AlphaFoldDB" id="A0A9N9Q420"/>
<evidence type="ECO:0000256" key="1">
    <source>
        <dbReference type="SAM" id="SignalP"/>
    </source>
</evidence>
<accession>A0A9N9Q420</accession>
<dbReference type="EMBL" id="CAJVRM010000102">
    <property type="protein sequence ID" value="CAG8974384.1"/>
    <property type="molecule type" value="Genomic_DNA"/>
</dbReference>
<feature type="signal peptide" evidence="1">
    <location>
        <begin position="1"/>
        <end position="23"/>
    </location>
</feature>
<keyword evidence="1" id="KW-0732">Signal</keyword>
<evidence type="ECO:0000313" key="3">
    <source>
        <dbReference type="Proteomes" id="UP000701801"/>
    </source>
</evidence>